<dbReference type="PROSITE" id="PS51767">
    <property type="entry name" value="PEPTIDASE_A1"/>
    <property type="match status" value="1"/>
</dbReference>
<dbReference type="InterPro" id="IPR033121">
    <property type="entry name" value="PEPTIDASE_A1"/>
</dbReference>
<evidence type="ECO:0000256" key="2">
    <source>
        <dbReference type="PIRSR" id="PIRSR601461-1"/>
    </source>
</evidence>
<dbReference type="SUPFAM" id="SSF50630">
    <property type="entry name" value="Acid proteases"/>
    <property type="match status" value="1"/>
</dbReference>
<reference evidence="5" key="2">
    <citation type="submission" date="2018-04" db="EMBL/GenBank/DDBJ databases">
        <title>OnivRS2 (Oryza nivara Reference Sequence Version 2).</title>
        <authorList>
            <person name="Zhang J."/>
            <person name="Kudrna D."/>
            <person name="Lee S."/>
            <person name="Talag J."/>
            <person name="Rajasekar S."/>
            <person name="Welchert J."/>
            <person name="Hsing Y.-I."/>
            <person name="Wing R.A."/>
        </authorList>
    </citation>
    <scope>NUCLEOTIDE SEQUENCE [LARGE SCALE GENOMIC DNA]</scope>
    <source>
        <strain evidence="5">SL10</strain>
    </source>
</reference>
<name>A0A0E0IZM9_ORYNI</name>
<dbReference type="GO" id="GO:0006508">
    <property type="term" value="P:proteolysis"/>
    <property type="evidence" value="ECO:0007669"/>
    <property type="project" value="InterPro"/>
</dbReference>
<evidence type="ECO:0000256" key="3">
    <source>
        <dbReference type="SAM" id="SignalP"/>
    </source>
</evidence>
<dbReference type="Proteomes" id="UP000006591">
    <property type="component" value="Chromosome 11"/>
</dbReference>
<dbReference type="EnsemblPlants" id="ONIVA11G06710.1">
    <property type="protein sequence ID" value="ONIVA11G06710.1"/>
    <property type="gene ID" value="ONIVA11G06710"/>
</dbReference>
<dbReference type="OMA" id="VFCECDG"/>
<feature type="signal peptide" evidence="3">
    <location>
        <begin position="1"/>
        <end position="17"/>
    </location>
</feature>
<dbReference type="AlphaFoldDB" id="A0A0E0IZM9"/>
<dbReference type="GO" id="GO:0004190">
    <property type="term" value="F:aspartic-type endopeptidase activity"/>
    <property type="evidence" value="ECO:0007669"/>
    <property type="project" value="InterPro"/>
</dbReference>
<sequence length="428" mass="47052">MARRIIFLLFLIACVDRSINVHCEKQPVSSSFDKHDNVSSSLAELFSGKRIPLFRYISNKTSRLSTQAVQVGWDRGLQTSLYVISVGLGTPAKTQIVEIDTGSSTTWVFCECDGCHTNPRTFLQSRSTTCAKVSCGTSMCLLGGSDPHCQDSENYPDCPFRVSYQDGSASYGILYQDTLTFSDVQKIPSFTFGCNLDSFGANEFGNVDGLLGMGAGPMSVLKQSSPTFDGFSYCLPLQKSERGFFSKTTGYFSLGKVATRTDVRYTKMVARRKNTELFFVDLAAISVDGERLGLSPSIFSRKGVVFDSGSELSYIPDRALSVLSQRIRELLLRRGAAEEESERNCYDMRSVDEGDMPAISLHFDDGARFDLGSHGVFVERSVQEQDVWCLAFAPTESVSIIGSLMQTSKEVVYDLKRQLIGIGPSGAC</sequence>
<dbReference type="InterPro" id="IPR021109">
    <property type="entry name" value="Peptidase_aspartic_dom_sf"/>
</dbReference>
<keyword evidence="3" id="KW-0732">Signal</keyword>
<dbReference type="Gramene" id="ONIVA11G06710.1">
    <property type="protein sequence ID" value="ONIVA11G06710.1"/>
    <property type="gene ID" value="ONIVA11G06710"/>
</dbReference>
<evidence type="ECO:0000259" key="4">
    <source>
        <dbReference type="PROSITE" id="PS51767"/>
    </source>
</evidence>
<dbReference type="STRING" id="4536.A0A0E0IZM9"/>
<reference evidence="5" key="1">
    <citation type="submission" date="2015-04" db="UniProtKB">
        <authorList>
            <consortium name="EnsemblPlants"/>
        </authorList>
    </citation>
    <scope>IDENTIFICATION</scope>
    <source>
        <strain evidence="5">SL10</strain>
    </source>
</reference>
<dbReference type="Pfam" id="PF14541">
    <property type="entry name" value="TAXi_C"/>
    <property type="match status" value="1"/>
</dbReference>
<dbReference type="eggNOG" id="KOG1339">
    <property type="taxonomic scope" value="Eukaryota"/>
</dbReference>
<accession>A0A0E0IZM9</accession>
<organism evidence="5">
    <name type="scientific">Oryza nivara</name>
    <name type="common">Indian wild rice</name>
    <name type="synonym">Oryza sativa f. spontanea</name>
    <dbReference type="NCBI Taxonomy" id="4536"/>
    <lineage>
        <taxon>Eukaryota</taxon>
        <taxon>Viridiplantae</taxon>
        <taxon>Streptophyta</taxon>
        <taxon>Embryophyta</taxon>
        <taxon>Tracheophyta</taxon>
        <taxon>Spermatophyta</taxon>
        <taxon>Magnoliopsida</taxon>
        <taxon>Liliopsida</taxon>
        <taxon>Poales</taxon>
        <taxon>Poaceae</taxon>
        <taxon>BOP clade</taxon>
        <taxon>Oryzoideae</taxon>
        <taxon>Oryzeae</taxon>
        <taxon>Oryzinae</taxon>
        <taxon>Oryza</taxon>
    </lineage>
</organism>
<evidence type="ECO:0000313" key="6">
    <source>
        <dbReference type="Proteomes" id="UP000006591"/>
    </source>
</evidence>
<comment type="similarity">
    <text evidence="1">Belongs to the peptidase A1 family.</text>
</comment>
<dbReference type="MEROPS" id="A01.050"/>
<dbReference type="Pfam" id="PF14543">
    <property type="entry name" value="TAXi_N"/>
    <property type="match status" value="1"/>
</dbReference>
<dbReference type="InterPro" id="IPR032861">
    <property type="entry name" value="TAXi_N"/>
</dbReference>
<evidence type="ECO:0000313" key="5">
    <source>
        <dbReference type="EnsemblPlants" id="ONIVA11G06710.1"/>
    </source>
</evidence>
<proteinExistence type="inferred from homology"/>
<dbReference type="PANTHER" id="PTHR13683:SF808">
    <property type="entry name" value="PEPTIDASE A1 DOMAIN-CONTAINING PROTEIN"/>
    <property type="match status" value="1"/>
</dbReference>
<dbReference type="InterPro" id="IPR032799">
    <property type="entry name" value="TAXi_C"/>
</dbReference>
<feature type="active site" evidence="2">
    <location>
        <position position="100"/>
    </location>
</feature>
<feature type="domain" description="Peptidase A1" evidence="4">
    <location>
        <begin position="82"/>
        <end position="423"/>
    </location>
</feature>
<feature type="active site" evidence="2">
    <location>
        <position position="307"/>
    </location>
</feature>
<feature type="chain" id="PRO_5002363349" description="Peptidase A1 domain-containing protein" evidence="3">
    <location>
        <begin position="18"/>
        <end position="428"/>
    </location>
</feature>
<evidence type="ECO:0000256" key="1">
    <source>
        <dbReference type="ARBA" id="ARBA00007447"/>
    </source>
</evidence>
<keyword evidence="6" id="KW-1185">Reference proteome</keyword>
<protein>
    <recommendedName>
        <fullName evidence="4">Peptidase A1 domain-containing protein</fullName>
    </recommendedName>
</protein>
<dbReference type="PANTHER" id="PTHR13683">
    <property type="entry name" value="ASPARTYL PROTEASES"/>
    <property type="match status" value="1"/>
</dbReference>
<dbReference type="HOGENOM" id="CLU_005738_8_0_1"/>
<dbReference type="InterPro" id="IPR001461">
    <property type="entry name" value="Aspartic_peptidase_A1"/>
</dbReference>
<dbReference type="Gene3D" id="2.40.70.10">
    <property type="entry name" value="Acid Proteases"/>
    <property type="match status" value="2"/>
</dbReference>